<dbReference type="PROSITE" id="PS50004">
    <property type="entry name" value="C2"/>
    <property type="match status" value="2"/>
</dbReference>
<sequence length="1340" mass="145399">MSDVETSSRKSLSGRRPSFSSIRSRLRKPSLKTKKNKSRADDDSALDSDGEDTSADRSKRFSMASDKSVPPLPPLPPQVTQQSPSRPSFNEQSRSALDPSASDHHLADKRRSVLSTSSAGQSAGAPEGDVSALARSALGMTLGAHTSEASRPASANTPVAQDAFKETINMTMLFFGGTVLAALFVAKYSIIAAAIISICSGHILYKNLTQRADDAKWALEMQAATQRAAGLNEGEESVEWLNKALATAWPLINADYFAPLVDLLEDSLMTQVPGVVHNVRVEDMDQGSIPLRVKSFRVLPSDESAFLQGAVAQARKDAGQSGTDVPSGSNDGDADDPDTGVDVGDHVNLEVTFTYRGATTKKGLFRTATNNASSQSKASGNVAAGHETESDDEFDQLKDVPTERIHMLLYLSVGLQKIAAVDIPVWIEMVGIEGKARVRLQMTPVAPFVKHAAVTFVGAPKLEISAKPLGKKMVIDAMNLPLMSSYVLHAVEDVIKGFIAPLSYTVDVAGLLGAGDGPQDVYFVGVICFVLHQADDLPAADSNGQSDPFVQASFARAGKPLFTSRIIRKRRDAVWQETGFLLVSPDEVRDHDRLRFTVFDADRFSSDDPLGKIEISLHRLICKFRPDGVGRSTNLLETRTDQLLPMRKGASVQGTLKYSVGFFGLAHAPGTGFAPSRRKLLRGITTTAADDAGSIDLVSPAHGKSQAADDKILPPIPGQAASAPESGADDLCAYMTGFDRFVQGLGLPMDNETLRKRKLRKERVRNLASMIEGAKLATVDPPTVELPSGILAFHIHSITGLEVPGTQKSLGGSSKRLSQKSRNGPAPTDESQAEGGSAGKLPSSYVQVFLNDEAIFRTRTKSLNPRPYINAGSERFVGDWTTARIDFTVRDARMRESDPILGCVGLRLADVLTESSRTTGWYTLTGGLGYGKIRITLLFRSVELSVPRPLRGWNVGIVEVASIKATGVPQSLLDKKPVHISLETVGGKVSTDDVDAADDYESGMGEDATVSYAFPLKEPIRLPVRQRYPNSLYISLRTDSRMPGRTHHHAWAFVPLNRISDETRIQRRLRLFETSDWDRVEQDVLRATSDPELLQTEKETPKAKLLPVLEEICRTGSAVISDEALRAAQLRAVGWIEIDMIFHRGIAPEHRSCTAGDTEMRFAYDTYMTLQDAGERARPRTLANERLRQSSKASKLTVNTAGSVAPGAEGGEPVRPQTHRRILSNASARGLVTEEPGTLGEDGDGDGDDGDEDSLYALSLTETELDQLADEDADSDSPEGRRARARALHRHERGAAQVKGFRTLTWMKTNAEDGVAKMKRQFGKQSKRMGKMEAEGISHF</sequence>
<keyword evidence="3" id="KW-0597">Phosphoprotein</keyword>
<dbReference type="InterPro" id="IPR057349">
    <property type="entry name" value="C2_Mug190_3rd"/>
</dbReference>
<evidence type="ECO:0000256" key="4">
    <source>
        <dbReference type="ARBA" id="ARBA00022692"/>
    </source>
</evidence>
<dbReference type="SMART" id="SM00239">
    <property type="entry name" value="C2"/>
    <property type="match status" value="2"/>
</dbReference>
<keyword evidence="9" id="KW-0446">Lipid-binding</keyword>
<keyword evidence="12" id="KW-1185">Reference proteome</keyword>
<gene>
    <name evidence="11" type="ORF">PAN0_014c4925</name>
</gene>
<comment type="subcellular location">
    <subcellularLocation>
        <location evidence="1">Endoplasmic reticulum membrane</location>
    </subcellularLocation>
</comment>
<evidence type="ECO:0000256" key="8">
    <source>
        <dbReference type="ARBA" id="ARBA00023055"/>
    </source>
</evidence>
<dbReference type="InterPro" id="IPR037765">
    <property type="entry name" value="C2B_Tricalbin"/>
</dbReference>
<evidence type="ECO:0000313" key="12">
    <source>
        <dbReference type="Proteomes" id="UP000053758"/>
    </source>
</evidence>
<dbReference type="GO" id="GO:0008289">
    <property type="term" value="F:lipid binding"/>
    <property type="evidence" value="ECO:0007669"/>
    <property type="project" value="UniProtKB-KW"/>
</dbReference>
<evidence type="ECO:0000313" key="11">
    <source>
        <dbReference type="EMBL" id="GAK66702.1"/>
    </source>
</evidence>
<evidence type="ECO:0000256" key="2">
    <source>
        <dbReference type="ARBA" id="ARBA00022448"/>
    </source>
</evidence>
<dbReference type="CDD" id="cd04041">
    <property type="entry name" value="C2A_fungal"/>
    <property type="match status" value="1"/>
</dbReference>
<dbReference type="OrthoDB" id="419768at2759"/>
<dbReference type="RefSeq" id="XP_014655117.1">
    <property type="nucleotide sequence ID" value="XM_014799631.1"/>
</dbReference>
<dbReference type="Gene3D" id="2.60.40.150">
    <property type="entry name" value="C2 domain"/>
    <property type="match status" value="2"/>
</dbReference>
<keyword evidence="6" id="KW-0256">Endoplasmic reticulum</keyword>
<dbReference type="GO" id="GO:0005789">
    <property type="term" value="C:endoplasmic reticulum membrane"/>
    <property type="evidence" value="ECO:0007669"/>
    <property type="project" value="UniProtKB-SubCell"/>
</dbReference>
<dbReference type="EMBL" id="DF830081">
    <property type="protein sequence ID" value="GAK66702.1"/>
    <property type="molecule type" value="Genomic_DNA"/>
</dbReference>
<dbReference type="HOGENOM" id="CLU_260109_0_0_1"/>
<evidence type="ECO:0000256" key="1">
    <source>
        <dbReference type="ARBA" id="ARBA00004586"/>
    </source>
</evidence>
<evidence type="ECO:0000256" key="7">
    <source>
        <dbReference type="ARBA" id="ARBA00022989"/>
    </source>
</evidence>
<dbReference type="InterPro" id="IPR037767">
    <property type="entry name" value="C2A_Mug190-like"/>
</dbReference>
<dbReference type="GO" id="GO:0006869">
    <property type="term" value="P:lipid transport"/>
    <property type="evidence" value="ECO:0007669"/>
    <property type="project" value="UniProtKB-KW"/>
</dbReference>
<dbReference type="InterPro" id="IPR031468">
    <property type="entry name" value="SMP_LBD"/>
</dbReference>
<keyword evidence="10" id="KW-0472">Membrane</keyword>
<dbReference type="CDD" id="cd04052">
    <property type="entry name" value="C2B_Tricalbin-like"/>
    <property type="match status" value="1"/>
</dbReference>
<dbReference type="PROSITE" id="PS51847">
    <property type="entry name" value="SMP"/>
    <property type="match status" value="1"/>
</dbReference>
<organism evidence="11 12">
    <name type="scientific">Pseudozyma antarctica</name>
    <name type="common">Yeast</name>
    <name type="synonym">Candida antarctica</name>
    <dbReference type="NCBI Taxonomy" id="84753"/>
    <lineage>
        <taxon>Eukaryota</taxon>
        <taxon>Fungi</taxon>
        <taxon>Dikarya</taxon>
        <taxon>Basidiomycota</taxon>
        <taxon>Ustilaginomycotina</taxon>
        <taxon>Ustilaginomycetes</taxon>
        <taxon>Ustilaginales</taxon>
        <taxon>Ustilaginaceae</taxon>
        <taxon>Moesziomyces</taxon>
    </lineage>
</organism>
<keyword evidence="2" id="KW-0813">Transport</keyword>
<dbReference type="SUPFAM" id="SSF49562">
    <property type="entry name" value="C2 domain (Calcium/lipid-binding domain, CaLB)"/>
    <property type="match status" value="2"/>
</dbReference>
<accession>A0A081CJ56</accession>
<dbReference type="CDD" id="cd21676">
    <property type="entry name" value="SMP_Mug190"/>
    <property type="match status" value="1"/>
</dbReference>
<dbReference type="GeneID" id="26305684"/>
<dbReference type="Pfam" id="PF25331">
    <property type="entry name" value="C2_Mug190_3rd"/>
    <property type="match status" value="1"/>
</dbReference>
<dbReference type="InterPro" id="IPR035892">
    <property type="entry name" value="C2_domain_sf"/>
</dbReference>
<name>A0A081CJ56_PSEA2</name>
<evidence type="ECO:0000256" key="6">
    <source>
        <dbReference type="ARBA" id="ARBA00022824"/>
    </source>
</evidence>
<evidence type="ECO:0000256" key="3">
    <source>
        <dbReference type="ARBA" id="ARBA00022553"/>
    </source>
</evidence>
<keyword evidence="5" id="KW-0677">Repeat</keyword>
<proteinExistence type="predicted"/>
<dbReference type="Pfam" id="PF25669">
    <property type="entry name" value="SMP_MUG190-like"/>
    <property type="match status" value="2"/>
</dbReference>
<keyword evidence="7" id="KW-1133">Transmembrane helix</keyword>
<reference evidence="12" key="1">
    <citation type="journal article" date="2014" name="Genome Announc.">
        <title>Draft Genome Sequence of the Yeast Pseudozyma antarctica Type Strain JCM10317, a Producer of the Glycolipid Biosurfactants, Mannosylerythritol Lipids.</title>
        <authorList>
            <person name="Saika A."/>
            <person name="Koike H."/>
            <person name="Hori T."/>
            <person name="Fukuoka T."/>
            <person name="Sato S."/>
            <person name="Habe H."/>
            <person name="Kitamoto D."/>
            <person name="Morita T."/>
        </authorList>
    </citation>
    <scope>NUCLEOTIDE SEQUENCE [LARGE SCALE GENOMIC DNA]</scope>
    <source>
        <strain evidence="12">JCM 10317</strain>
    </source>
</reference>
<keyword evidence="8" id="KW-0445">Lipid transport</keyword>
<dbReference type="GO" id="GO:0061817">
    <property type="term" value="P:endoplasmic reticulum-plasma membrane tethering"/>
    <property type="evidence" value="ECO:0007669"/>
    <property type="project" value="InterPro"/>
</dbReference>
<dbReference type="Proteomes" id="UP000053758">
    <property type="component" value="Unassembled WGS sequence"/>
</dbReference>
<dbReference type="InterPro" id="IPR000008">
    <property type="entry name" value="C2_dom"/>
</dbReference>
<dbReference type="Pfam" id="PF00168">
    <property type="entry name" value="C2"/>
    <property type="match status" value="2"/>
</dbReference>
<evidence type="ECO:0000256" key="9">
    <source>
        <dbReference type="ARBA" id="ARBA00023121"/>
    </source>
</evidence>
<dbReference type="PANTHER" id="PTHR47348:SF3">
    <property type="entry name" value="MEIOTICALLY UP-REGULATED GENE 190 PROTEIN"/>
    <property type="match status" value="1"/>
</dbReference>
<dbReference type="PANTHER" id="PTHR47348">
    <property type="entry name" value="MEIOTICALLY UP-REGULATED GENE 190 PROTEIN"/>
    <property type="match status" value="1"/>
</dbReference>
<evidence type="ECO:0000256" key="5">
    <source>
        <dbReference type="ARBA" id="ARBA00022737"/>
    </source>
</evidence>
<evidence type="ECO:0000256" key="10">
    <source>
        <dbReference type="ARBA" id="ARBA00023136"/>
    </source>
</evidence>
<protein>
    <submittedName>
        <fullName evidence="11">Meiotically up-regulated protein 190</fullName>
    </submittedName>
</protein>
<keyword evidence="4" id="KW-0812">Transmembrane</keyword>